<dbReference type="EMBL" id="JAWJAY010000001">
    <property type="protein sequence ID" value="MDV2884873.1"/>
    <property type="molecule type" value="Genomic_DNA"/>
</dbReference>
<dbReference type="SUPFAM" id="SSF48208">
    <property type="entry name" value="Six-hairpin glycosidases"/>
    <property type="match status" value="1"/>
</dbReference>
<dbReference type="RefSeq" id="WP_323466315.1">
    <property type="nucleotide sequence ID" value="NZ_CP144224.1"/>
</dbReference>
<gene>
    <name evidence="1" type="ORF">RYX45_06760</name>
</gene>
<dbReference type="GO" id="GO:0005975">
    <property type="term" value="P:carbohydrate metabolic process"/>
    <property type="evidence" value="ECO:0007669"/>
    <property type="project" value="InterPro"/>
</dbReference>
<dbReference type="InterPro" id="IPR008928">
    <property type="entry name" value="6-hairpin_glycosidase_sf"/>
</dbReference>
<comment type="caution">
    <text evidence="1">The sequence shown here is derived from an EMBL/GenBank/DDBJ whole genome shotgun (WGS) entry which is preliminary data.</text>
</comment>
<accession>A0AAJ2KVX6</accession>
<reference evidence="1" key="1">
    <citation type="submission" date="2023-10" db="EMBL/GenBank/DDBJ databases">
        <title>Screening of Alkalihalophilus pseudofirmusBZ-TG-HK211 and Its Alleviation of Salt Stress on Rapeseed Growth.</title>
        <authorList>
            <person name="Zhao B."/>
            <person name="Guo T."/>
        </authorList>
    </citation>
    <scope>NUCLEOTIDE SEQUENCE</scope>
    <source>
        <strain evidence="1">BZ-TG-HK211</strain>
    </source>
</reference>
<proteinExistence type="predicted"/>
<protein>
    <recommendedName>
        <fullName evidence="3">Cellobiose phosphorylase</fullName>
    </recommendedName>
</protein>
<dbReference type="AlphaFoldDB" id="A0AAJ2KVX6"/>
<evidence type="ECO:0000313" key="1">
    <source>
        <dbReference type="EMBL" id="MDV2884873.1"/>
    </source>
</evidence>
<dbReference type="InterPro" id="IPR037018">
    <property type="entry name" value="GH65_N"/>
</dbReference>
<organism evidence="1 2">
    <name type="scientific">Alkalihalophilus pseudofirmus</name>
    <name type="common">Bacillus pseudofirmus</name>
    <dbReference type="NCBI Taxonomy" id="79885"/>
    <lineage>
        <taxon>Bacteria</taxon>
        <taxon>Bacillati</taxon>
        <taxon>Bacillota</taxon>
        <taxon>Bacilli</taxon>
        <taxon>Bacillales</taxon>
        <taxon>Bacillaceae</taxon>
        <taxon>Alkalihalophilus</taxon>
    </lineage>
</organism>
<dbReference type="GO" id="GO:0003824">
    <property type="term" value="F:catalytic activity"/>
    <property type="evidence" value="ECO:0007669"/>
    <property type="project" value="UniProtKB-ARBA"/>
</dbReference>
<dbReference type="Gene3D" id="2.70.98.40">
    <property type="entry name" value="Glycoside hydrolase, family 65, N-terminal domain"/>
    <property type="match status" value="1"/>
</dbReference>
<name>A0AAJ2KVX6_ALKPS</name>
<dbReference type="Proteomes" id="UP001285636">
    <property type="component" value="Unassembled WGS sequence"/>
</dbReference>
<evidence type="ECO:0008006" key="3">
    <source>
        <dbReference type="Google" id="ProtNLM"/>
    </source>
</evidence>
<sequence>MYTLKDHKCFEITNYQQKSPFASFLPGIAGVDGIPMWVFYVNRGQGIASFGVQDKNHAMLEFMPADKSYQQVQIQGFRTFIKVKEDGQEAFIEAFSPLTSGEEEVQETMKIEENMLALEYVHHQHAFKLNVEYFILPKAPFAGLVRNVTLTNLGDAAREFEIIDGLPSIFPSGVPHAAYKELGHTIKSWFDVKNIENKIPFYQLRGSIEDSAEVKQIHHGHFYTSFSRTPASEESHLEPIIDKDAIFGSDTSLQVPRAFIKEPLHSLRDKPQHTTNKVSCGFSCESAKLEKNEQIELYTVIGYAKNLDLVNTNVRETLSISALSEMKTRAETITDSITNKMATKTSQPLFDAYVKQSYLDNGLRGGFPLVVERDNEHKMYYLFSRKHGDLERDYNFFSISPTYYSQGNGNFRDINQNRRCDVLLEPRVKDYNVQQFMNLIQLDGYNPLVVKGVRFKVNSTLNLASYVEAGEEKLQSFLEKSYTPGELKHFVEDENISLSEPFESLLAYVMHASEELQQAEFGEGYWVDHWTYNLDLIDSYLAIYPDKADEFFLTPGYRFFDSPVRVKTRREKYRLAESGLRQYEAVEKIAEKASQAAQNEGVLWVKDESGEIYHTSLCSKLVTLALVKTSTMAPFGLGIEMEGDKPGWNDSLNGLPGMIGASTSELYELKRLLTLLDSVESEGEFALPAEVNDFLLQVAGEMKEVEEGSDEAEQRYWKQVTSHREAYRENVYAGISGQEVTYTVNEIKDYVKQLAKRVDTGIERVESYAKPFSPTYFYFEPKEDLTQESLESLEFDWSPKAVTPYLEGVVKQLKLTDNRDTAKALYDEVKQSAIYDRKLKMYKTSMSIQSEPNELGRVKSFTPGWLENESIFLHMEYKYLLATLKSGLYDEFYEDMKQALIPFLDPEMYGRSILENSSFIASSANPNVDLHGKGFVSRLSGSTIELMNMWFVMMTGGSPFTVKEGELSLELSPRLPDWMFDEKGEVTFNFLGEISVTYSNSAKKSTYGDDAVSPSVIELTFKDGAVKEAGANEVTGQLAEAVRNREVSKINVHLS</sequence>
<evidence type="ECO:0000313" key="2">
    <source>
        <dbReference type="Proteomes" id="UP001285636"/>
    </source>
</evidence>